<comment type="caution">
    <text evidence="2">The sequence shown here is derived from an EMBL/GenBank/DDBJ whole genome shotgun (WGS) entry which is preliminary data.</text>
</comment>
<proteinExistence type="predicted"/>
<keyword evidence="1" id="KW-0812">Transmembrane</keyword>
<reference evidence="2 3" key="1">
    <citation type="submission" date="2017-05" db="EMBL/GenBank/DDBJ databases">
        <authorList>
            <person name="Varghese N."/>
            <person name="Submissions S."/>
        </authorList>
    </citation>
    <scope>NUCLEOTIDE SEQUENCE [LARGE SCALE GENOMIC DNA]</scope>
    <source>
        <strain evidence="2 3">SM16</strain>
    </source>
</reference>
<evidence type="ECO:0000256" key="1">
    <source>
        <dbReference type="SAM" id="Phobius"/>
    </source>
</evidence>
<protein>
    <submittedName>
        <fullName evidence="2">Uncharacterized protein</fullName>
    </submittedName>
</protein>
<name>A0ABY1QXL1_9SPHN</name>
<feature type="transmembrane region" description="Helical" evidence="1">
    <location>
        <begin position="37"/>
        <end position="62"/>
    </location>
</feature>
<feature type="transmembrane region" description="Helical" evidence="1">
    <location>
        <begin position="12"/>
        <end position="31"/>
    </location>
</feature>
<dbReference type="RefSeq" id="WP_283406999.1">
    <property type="nucleotide sequence ID" value="NZ_FXUI01000015.1"/>
</dbReference>
<dbReference type="EMBL" id="FXUI01000015">
    <property type="protein sequence ID" value="SMP80720.1"/>
    <property type="molecule type" value="Genomic_DNA"/>
</dbReference>
<sequence length="71" mass="7687">MSNSRDDCQQDGLHAAIKIGVMALLSLPVFLCMETGALPIGLLAVNHLLVMLGAYAIGEAIARWLRPLRRT</sequence>
<evidence type="ECO:0000313" key="2">
    <source>
        <dbReference type="EMBL" id="SMP80720.1"/>
    </source>
</evidence>
<evidence type="ECO:0000313" key="3">
    <source>
        <dbReference type="Proteomes" id="UP001157910"/>
    </source>
</evidence>
<gene>
    <name evidence="2" type="ORF">SAMN06296065_11515</name>
</gene>
<keyword evidence="1" id="KW-1133">Transmembrane helix</keyword>
<keyword evidence="3" id="KW-1185">Reference proteome</keyword>
<dbReference type="Proteomes" id="UP001157910">
    <property type="component" value="Unassembled WGS sequence"/>
</dbReference>
<keyword evidence="1" id="KW-0472">Membrane</keyword>
<accession>A0ABY1QXL1</accession>
<organism evidence="2 3">
    <name type="scientific">Novosphingobium panipatense</name>
    <dbReference type="NCBI Taxonomy" id="428991"/>
    <lineage>
        <taxon>Bacteria</taxon>
        <taxon>Pseudomonadati</taxon>
        <taxon>Pseudomonadota</taxon>
        <taxon>Alphaproteobacteria</taxon>
        <taxon>Sphingomonadales</taxon>
        <taxon>Sphingomonadaceae</taxon>
        <taxon>Novosphingobium</taxon>
    </lineage>
</organism>